<dbReference type="RefSeq" id="WP_007146735.1">
    <property type="nucleotide sequence ID" value="NZ_AFIG01000003.1"/>
</dbReference>
<dbReference type="EMBL" id="AFIG01000003">
    <property type="protein sequence ID" value="EGL53485.1"/>
    <property type="molecule type" value="Genomic_DNA"/>
</dbReference>
<name>F5T359_9GAMM</name>
<organism evidence="1 2">
    <name type="scientific">Methylophaga aminisulfidivorans MP</name>
    <dbReference type="NCBI Taxonomy" id="1026882"/>
    <lineage>
        <taxon>Bacteria</taxon>
        <taxon>Pseudomonadati</taxon>
        <taxon>Pseudomonadota</taxon>
        <taxon>Gammaproteobacteria</taxon>
        <taxon>Thiotrichales</taxon>
        <taxon>Piscirickettsiaceae</taxon>
        <taxon>Methylophaga</taxon>
    </lineage>
</organism>
<dbReference type="STRING" id="1026882.MAMP_01146"/>
<reference evidence="1 2" key="1">
    <citation type="journal article" date="2011" name="J. Bacteriol.">
        <title>Draft genome sequence of Methylophaga aminisulfidivorans MP T.</title>
        <authorList>
            <person name="Han G.H."/>
            <person name="Kim W."/>
            <person name="Chun J."/>
            <person name="Kim S.W."/>
        </authorList>
    </citation>
    <scope>NUCLEOTIDE SEQUENCE [LARGE SCALE GENOMIC DNA]</scope>
    <source>
        <strain evidence="2">MP(T)</strain>
    </source>
</reference>
<proteinExistence type="predicted"/>
<gene>
    <name evidence="1" type="ORF">MAMP_01146</name>
</gene>
<sequence length="339" mass="40253">MEVTKIPVLRLPQRLPHAEAIKSFKDNQHSYEAEFWEFQYQTYRYLERLPDESLLTRYADILKNMRALVSEDRHIIPIQSFLSSWYWFRKEHQTRFEFYLRGLQLPSSVPLDITFNNVPIDSIVRPKHPNSGDVLFRYDKREHLDNIVNQGIIRIRPASDFQASEHNIARQDEERSKKHYLPGGYTRITTENGTSIPITGDVERMVTMPNYYIFCMSCDWDQGLFPAFDGDACLIIKNVEEFSRRLEYAATSRLPGWYFHHNPIQYFDPYERAKNEYFDATMSKNFRFAYQREYRFLWMPQNGEEPNGFKFLNLGDLSNLAEVHNESRNQGVSQLNKVN</sequence>
<evidence type="ECO:0000313" key="1">
    <source>
        <dbReference type="EMBL" id="EGL53485.1"/>
    </source>
</evidence>
<accession>F5T359</accession>
<dbReference type="OrthoDB" id="8773261at2"/>
<dbReference type="Proteomes" id="UP000003544">
    <property type="component" value="Unassembled WGS sequence"/>
</dbReference>
<dbReference type="eggNOG" id="ENOG5031FV9">
    <property type="taxonomic scope" value="Bacteria"/>
</dbReference>
<comment type="caution">
    <text evidence="1">The sequence shown here is derived from an EMBL/GenBank/DDBJ whole genome shotgun (WGS) entry which is preliminary data.</text>
</comment>
<protein>
    <submittedName>
        <fullName evidence="1">Uncharacterized protein</fullName>
    </submittedName>
</protein>
<evidence type="ECO:0000313" key="2">
    <source>
        <dbReference type="Proteomes" id="UP000003544"/>
    </source>
</evidence>
<dbReference type="AlphaFoldDB" id="F5T359"/>
<keyword evidence="2" id="KW-1185">Reference proteome</keyword>